<keyword evidence="4 6" id="KW-1133">Transmembrane helix</keyword>
<organism evidence="7">
    <name type="scientific">Limosilactobacillus allomucosae</name>
    <dbReference type="NCBI Taxonomy" id="3142938"/>
    <lineage>
        <taxon>Bacteria</taxon>
        <taxon>Bacillati</taxon>
        <taxon>Bacillota</taxon>
        <taxon>Bacilli</taxon>
        <taxon>Lactobacillales</taxon>
        <taxon>Lactobacillaceae</taxon>
        <taxon>Limosilactobacillus</taxon>
    </lineage>
</organism>
<dbReference type="PANTHER" id="PTHR30250">
    <property type="entry name" value="PST FAMILY PREDICTED COLANIC ACID TRANSPORTER"/>
    <property type="match status" value="1"/>
</dbReference>
<feature type="transmembrane region" description="Helical" evidence="6">
    <location>
        <begin position="425"/>
        <end position="443"/>
    </location>
</feature>
<dbReference type="PANTHER" id="PTHR30250:SF21">
    <property type="entry name" value="LIPID II FLIPPASE MURJ"/>
    <property type="match status" value="1"/>
</dbReference>
<feature type="transmembrane region" description="Helical" evidence="6">
    <location>
        <begin position="170"/>
        <end position="188"/>
    </location>
</feature>
<feature type="transmembrane region" description="Helical" evidence="6">
    <location>
        <begin position="334"/>
        <end position="358"/>
    </location>
</feature>
<proteinExistence type="predicted"/>
<protein>
    <submittedName>
        <fullName evidence="7">Polysaccharide biosynthesis protein</fullName>
    </submittedName>
</protein>
<dbReference type="RefSeq" id="WP_347980850.1">
    <property type="nucleotide sequence ID" value="NZ_CP154878.1"/>
</dbReference>
<feature type="transmembrane region" description="Helical" evidence="6">
    <location>
        <begin position="92"/>
        <end position="113"/>
    </location>
</feature>
<reference evidence="7" key="1">
    <citation type="submission" date="2024-04" db="EMBL/GenBank/DDBJ databases">
        <title>Limosilactobacillus allomucosae sp. nov., a novel species isolated from wild boar faecal samples as a potential probiotics for domestic pigs.</title>
        <authorList>
            <person name="Chen B."/>
        </authorList>
    </citation>
    <scope>NUCLEOTIDE SEQUENCE</scope>
    <source>
        <strain evidence="7">WILCCON 0051</strain>
    </source>
</reference>
<evidence type="ECO:0000256" key="5">
    <source>
        <dbReference type="ARBA" id="ARBA00023136"/>
    </source>
</evidence>
<keyword evidence="3 6" id="KW-0812">Transmembrane</keyword>
<dbReference type="InterPro" id="IPR024923">
    <property type="entry name" value="PG_synth_SpoVB"/>
</dbReference>
<evidence type="ECO:0000256" key="3">
    <source>
        <dbReference type="ARBA" id="ARBA00022692"/>
    </source>
</evidence>
<feature type="transmembrane region" description="Helical" evidence="6">
    <location>
        <begin position="487"/>
        <end position="508"/>
    </location>
</feature>
<dbReference type="Pfam" id="PF01943">
    <property type="entry name" value="Polysacc_synt"/>
    <property type="match status" value="1"/>
</dbReference>
<evidence type="ECO:0000256" key="4">
    <source>
        <dbReference type="ARBA" id="ARBA00022989"/>
    </source>
</evidence>
<keyword evidence="5 6" id="KW-0472">Membrane</keyword>
<feature type="transmembrane region" description="Helical" evidence="6">
    <location>
        <begin position="53"/>
        <end position="72"/>
    </location>
</feature>
<feature type="transmembrane region" description="Helical" evidence="6">
    <location>
        <begin position="370"/>
        <end position="388"/>
    </location>
</feature>
<evidence type="ECO:0000256" key="2">
    <source>
        <dbReference type="ARBA" id="ARBA00022475"/>
    </source>
</evidence>
<feature type="transmembrane region" description="Helical" evidence="6">
    <location>
        <begin position="9"/>
        <end position="33"/>
    </location>
</feature>
<dbReference type="InterPro" id="IPR050833">
    <property type="entry name" value="Poly_Biosynth_Transport"/>
</dbReference>
<dbReference type="InterPro" id="IPR002797">
    <property type="entry name" value="Polysacc_synth"/>
</dbReference>
<evidence type="ECO:0000313" key="7">
    <source>
        <dbReference type="EMBL" id="XBG96387.1"/>
    </source>
</evidence>
<sequence>MNKKILSGAFWLSVGNILSRILGIIYLIPWIMMIGNDNISAAQALFNSAYTPYALFISLGTAGFPSAIARRVAFYNSNEQYKESNALLKSGLLLMGISGMLCAIILFIIAPLIAKSSPVASSSEATRAIRIVAPALALIPLMSAIRGWFQGNQDLKPFGLSQVIEQFVRVLFILGSTYLVIYVLRLNFNVAVETSIFAAFIGAFSGLIYLALYFRKNYYADFSWKLDSEEILQTCRLIKITFYESIPFLLVGSGITLTQLVDQVYFKQILNSLLGISLVKTQYIYTLFSANPSKITTVVIALATAISETSLPMLAAKRTEKAEILEILSKNMEYLFIFLLPIVTLLVSLAYEINFIFYSKSVQGGVYLQMNLIQSLIMAISIDFLTLLQALRYSKKAMTYMSIGLLIKLLLQFPLVYFFQGQGAIIATDIAFIYICIFAYRQIAQAFGVRIKRDFSIILINLVFFILSMFTYQFSSRIFNTANKIDAFMFSAIFSIILISIYILLLDFSDITYKSFGRYLIIKKYVPRHSKF</sequence>
<dbReference type="AlphaFoldDB" id="A0AAU7C571"/>
<dbReference type="EMBL" id="CP154878">
    <property type="protein sequence ID" value="XBG96387.1"/>
    <property type="molecule type" value="Genomic_DNA"/>
</dbReference>
<feature type="transmembrane region" description="Helical" evidence="6">
    <location>
        <begin position="128"/>
        <end position="149"/>
    </location>
</feature>
<dbReference type="GO" id="GO:0005886">
    <property type="term" value="C:plasma membrane"/>
    <property type="evidence" value="ECO:0007669"/>
    <property type="project" value="UniProtKB-SubCell"/>
</dbReference>
<gene>
    <name evidence="7" type="ORF">ABC765_04690</name>
</gene>
<comment type="subcellular location">
    <subcellularLocation>
        <location evidence="1">Cell membrane</location>
        <topology evidence="1">Multi-pass membrane protein</topology>
    </subcellularLocation>
</comment>
<accession>A0AAU7C571</accession>
<keyword evidence="2" id="KW-1003">Cell membrane</keyword>
<dbReference type="PIRSF" id="PIRSF038958">
    <property type="entry name" value="PG_synth_SpoVB"/>
    <property type="match status" value="1"/>
</dbReference>
<dbReference type="CDD" id="cd13124">
    <property type="entry name" value="MATE_SpoVB_like"/>
    <property type="match status" value="1"/>
</dbReference>
<name>A0AAU7C571_9LACO</name>
<evidence type="ECO:0000256" key="1">
    <source>
        <dbReference type="ARBA" id="ARBA00004651"/>
    </source>
</evidence>
<feature type="transmembrane region" description="Helical" evidence="6">
    <location>
        <begin position="400"/>
        <end position="419"/>
    </location>
</feature>
<feature type="transmembrane region" description="Helical" evidence="6">
    <location>
        <begin position="455"/>
        <end position="475"/>
    </location>
</feature>
<evidence type="ECO:0000256" key="6">
    <source>
        <dbReference type="SAM" id="Phobius"/>
    </source>
</evidence>
<dbReference type="KEGG" id="lalo:ABC765_04690"/>
<feature type="transmembrane region" description="Helical" evidence="6">
    <location>
        <begin position="194"/>
        <end position="214"/>
    </location>
</feature>